<accession>A0AAE3JT78</accession>
<reference evidence="1" key="1">
    <citation type="submission" date="2022-01" db="EMBL/GenBank/DDBJ databases">
        <title>Collection of gut derived symbiotic bacterial strains cultured from healthy donors.</title>
        <authorList>
            <person name="Lin H."/>
            <person name="Kohout C."/>
            <person name="Waligurski E."/>
            <person name="Pamer E.G."/>
        </authorList>
    </citation>
    <scope>NUCLEOTIDE SEQUENCE</scope>
    <source>
        <strain evidence="1">DFI.5.49</strain>
    </source>
</reference>
<proteinExistence type="predicted"/>
<organism evidence="1 2">
    <name type="scientific">Fusicatenibacter saccharivorans</name>
    <dbReference type="NCBI Taxonomy" id="1150298"/>
    <lineage>
        <taxon>Bacteria</taxon>
        <taxon>Bacillati</taxon>
        <taxon>Bacillota</taxon>
        <taxon>Clostridia</taxon>
        <taxon>Lachnospirales</taxon>
        <taxon>Lachnospiraceae</taxon>
        <taxon>Fusicatenibacter</taxon>
    </lineage>
</organism>
<protein>
    <recommendedName>
        <fullName evidence="3">Zinc finger/helix-turn-helix protein, YgiT family</fullName>
    </recommendedName>
</protein>
<sequence>MEEFGYCKNCNEYVPCTIRNKVHIEWYKGEKICLRYRTGICKHCDSEVATDSEYYIKKEQYKSEIDKRLKGIITLSQTNEILRKYNIGKEALSIVAGFGKVTVKRYYEGVMPCSANSEILMSFLNDESFFLDCVEKHKSKLTNLAYRKICKRYHELSSIRDSKIYQIANYILTHVGKITPTTLECLLFFSSGVNYALNRKQLIPDECQVSLNGPIYPIIHNMYNKPDYILLDNGIASQSGWLMSKISLDERRAIDLTLRTFGIYSPKILEMVSRNQLLYITNLSIDQEAAVEAYYASHNLNTEENITNYIFEVIKNNQ</sequence>
<gene>
    <name evidence="1" type="ORF">L0N21_01295</name>
</gene>
<name>A0AAE3JT78_9FIRM</name>
<evidence type="ECO:0008006" key="3">
    <source>
        <dbReference type="Google" id="ProtNLM"/>
    </source>
</evidence>
<dbReference type="RefSeq" id="WP_238032714.1">
    <property type="nucleotide sequence ID" value="NZ_JAKNFS010000002.1"/>
</dbReference>
<dbReference type="AlphaFoldDB" id="A0AAE3JT78"/>
<evidence type="ECO:0000313" key="1">
    <source>
        <dbReference type="EMBL" id="MCG4764163.1"/>
    </source>
</evidence>
<dbReference type="Proteomes" id="UP001199915">
    <property type="component" value="Unassembled WGS sequence"/>
</dbReference>
<dbReference type="EMBL" id="JAKNFS010000002">
    <property type="protein sequence ID" value="MCG4764163.1"/>
    <property type="molecule type" value="Genomic_DNA"/>
</dbReference>
<evidence type="ECO:0000313" key="2">
    <source>
        <dbReference type="Proteomes" id="UP001199915"/>
    </source>
</evidence>
<comment type="caution">
    <text evidence="1">The sequence shown here is derived from an EMBL/GenBank/DDBJ whole genome shotgun (WGS) entry which is preliminary data.</text>
</comment>